<protein>
    <recommendedName>
        <fullName evidence="2">RNA-directed RNA polymerase</fullName>
        <ecNumber evidence="2">2.7.7.48</ecNumber>
    </recommendedName>
</protein>
<dbReference type="Pfam" id="PF26253">
    <property type="entry name" value="RdRP_head"/>
    <property type="match status" value="1"/>
</dbReference>
<sequence>MNNDARAVLHLLSRRSSSGTDEDQHENEELDINNNAIAKEDNEDNFYEEGYDERSLEQSHKCISDSDYTSSSILTLYNHHKRDSTRIDQQNPSMQRRADSVCKFVEPASISRGRGIYRRSVTSLDINNESKSNFSHPTSNGYLNDRRSPPPPHWPVTKTGLTYESKISPIFKNNYTFTTAALTTRQCSVDVQSIDFSFKIRDLSIIINSDDLKTCKGYEKACVLLKSKRLAYTGLNTYPDIWHFNLWKYKIQFLPIQTKFCPRMPINVDDLEYPTFPIQELTKWMKNDHYWFMIKDQPKFIDTYFNETKSSMPESTIIKSHTKLGAVSFKETIHLELSYGALISQTHYVEHPKYVLKKKSKWYIAFYQRKFEIVIQNNRLCKRVIKQIPVELIDRTAIFKLEQNSFTLYLCMRGNVHEYESTTYTNNNNSKNGMLKSAIKVMIAKQFSPNLRRAQLNFDKDLHIRCNHQPKATTSQTSARRRISRLMPTFSTTRLTVSCKADEMSQEYFKNRKNNNNTRHEQHFDLIKQESFAQIKELFKHLLNFFYSNTIQVCFAAIQNKDGITNCSSILFPTRLQTYAFQMLNDIGYRVQYNIYQSQLFCEQMKQIACQKNKDYEINLDDRFYCLCMYLHCRLSESHFADLMGELTAGIKEYKNKLERSFLSGIQMPSLNTSPKPNHLYIYSVTITPTTICTKPIKLCKTNRILREELFGSKMNFALVELRDEANKPLYKQTFLDIREVLNNYLTKGFRIVEYQYKYLHHSQSQVKDKQFWSYCDEQQCGGISIEAAYSWMGNFDNEKVVAKHSARIALCFTSTSPTIKIGAELVTYIRDIKSENGKYNFTDGVGAISSTLNAQIQICMKKRFPSSVLQIRYGGCKGTVSVDPKLDNQQHQLIIRDSMRKFTSDHDTLEVCKLSAPRPLHLNRQVIVLLSNRNVHDSKFLTLQNENHLWLVQSLLSSSGAFELLNEKVINVFRFRELAQKFNIVEEPFFLQLLTITAHSCVGKFASQSRIRIPKSKGRNMFGVVDEYGVLDYGQVFIQFTHLENEKLYEQRPTQKYQTEILNNVLVVITKNPCHHPGDIRTFVAIDHPELRHLKDVVVFPQKGVRPHPNEISGSDLDGDEYVVIWDSDLIPTTPNQPAYDYDSQNKPSEKKSHITRADIIDIVLNIAQENSTGELSNLHLSLSDKYGINSKVCIKLAGFISQELDSPKTGIHPVSDEQMFEYRSRLNYEYPDFMMKQNYKAYPSPNILGKLYRSALRALPSWKRATTNHCSQRFRSAFVAAIRQTESDESLPVPLNLDQTLIHKSYAKYRHQAQQLFSIYRFELLNIISVYHFQDEIDLFCRCEAIEQSSGHMDLELSAQYELEHLITRIRKEFFHEFDQVQVKNNEKTESSLQHSLEHSLHPGDCTQDHECHACHELKLAKASACYVICYERAQKMSTKARQRILSFPWLFGLQLCDVRQYNLNQSKSTDSINKTEYIVVERAMKNALEKLVEQKQLKFKVLIPVYTENCIIFLRKMSTINSIVTNEQEPDVEISHVNIFKLSFVEILHHWLSINQKVFGETSSSIDKKPLIPETIWHQLMINFLNNTNGNENLYRVVFHQNVGQMNQMMNRYYELVQQHLLMNQSVWDNKIFYDLFDELLKKCFEYSRRYESTDMAYLGEYLILALQSIGLEKELTNLMLFDS</sequence>
<organism evidence="12 14">
    <name type="scientific">Didymodactylos carnosus</name>
    <dbReference type="NCBI Taxonomy" id="1234261"/>
    <lineage>
        <taxon>Eukaryota</taxon>
        <taxon>Metazoa</taxon>
        <taxon>Spiralia</taxon>
        <taxon>Gnathifera</taxon>
        <taxon>Rotifera</taxon>
        <taxon>Eurotatoria</taxon>
        <taxon>Bdelloidea</taxon>
        <taxon>Philodinida</taxon>
        <taxon>Philodinidae</taxon>
        <taxon>Didymodactylos</taxon>
    </lineage>
</organism>
<evidence type="ECO:0000259" key="10">
    <source>
        <dbReference type="Pfam" id="PF05183"/>
    </source>
</evidence>
<proteinExistence type="inferred from homology"/>
<dbReference type="GO" id="GO:0030422">
    <property type="term" value="P:siRNA processing"/>
    <property type="evidence" value="ECO:0007669"/>
    <property type="project" value="TreeGrafter"/>
</dbReference>
<dbReference type="GO" id="GO:0003723">
    <property type="term" value="F:RNA binding"/>
    <property type="evidence" value="ECO:0007669"/>
    <property type="project" value="UniProtKB-KW"/>
</dbReference>
<comment type="caution">
    <text evidence="12">The sequence shown here is derived from an EMBL/GenBank/DDBJ whole genome shotgun (WGS) entry which is preliminary data.</text>
</comment>
<keyword evidence="4" id="KW-0808">Transferase</keyword>
<feature type="region of interest" description="Disordered" evidence="9">
    <location>
        <begin position="1"/>
        <end position="33"/>
    </location>
</feature>
<keyword evidence="6" id="KW-0694">RNA-binding</keyword>
<dbReference type="Proteomes" id="UP000681722">
    <property type="component" value="Unassembled WGS sequence"/>
</dbReference>
<evidence type="ECO:0000256" key="9">
    <source>
        <dbReference type="SAM" id="MobiDB-lite"/>
    </source>
</evidence>
<dbReference type="PANTHER" id="PTHR23079">
    <property type="entry name" value="RNA-DEPENDENT RNA POLYMERASE"/>
    <property type="match status" value="1"/>
</dbReference>
<feature type="domain" description="RDRP C-terminal head" evidence="11">
    <location>
        <begin position="1301"/>
        <end position="1474"/>
    </location>
</feature>
<evidence type="ECO:0000313" key="12">
    <source>
        <dbReference type="EMBL" id="CAF0976358.1"/>
    </source>
</evidence>
<dbReference type="Proteomes" id="UP000663829">
    <property type="component" value="Unassembled WGS sequence"/>
</dbReference>
<dbReference type="GO" id="GO:0003968">
    <property type="term" value="F:RNA-directed RNA polymerase activity"/>
    <property type="evidence" value="ECO:0007669"/>
    <property type="project" value="UniProtKB-KW"/>
</dbReference>
<comment type="catalytic activity">
    <reaction evidence="8">
        <text>RNA(n) + a ribonucleoside 5'-triphosphate = RNA(n+1) + diphosphate</text>
        <dbReference type="Rhea" id="RHEA:21248"/>
        <dbReference type="Rhea" id="RHEA-COMP:14527"/>
        <dbReference type="Rhea" id="RHEA-COMP:17342"/>
        <dbReference type="ChEBI" id="CHEBI:33019"/>
        <dbReference type="ChEBI" id="CHEBI:61557"/>
        <dbReference type="ChEBI" id="CHEBI:140395"/>
        <dbReference type="EC" id="2.7.7.48"/>
    </reaction>
</comment>
<evidence type="ECO:0000256" key="7">
    <source>
        <dbReference type="ARBA" id="ARBA00023158"/>
    </source>
</evidence>
<gene>
    <name evidence="12" type="ORF">GPM918_LOCUS12512</name>
    <name evidence="13" type="ORF">SRO942_LOCUS12512</name>
</gene>
<evidence type="ECO:0000259" key="11">
    <source>
        <dbReference type="Pfam" id="PF26253"/>
    </source>
</evidence>
<dbReference type="EC" id="2.7.7.48" evidence="2"/>
<evidence type="ECO:0000256" key="6">
    <source>
        <dbReference type="ARBA" id="ARBA00022884"/>
    </source>
</evidence>
<feature type="domain" description="RDRP core" evidence="10">
    <location>
        <begin position="687"/>
        <end position="1256"/>
    </location>
</feature>
<feature type="compositionally biased region" description="Acidic residues" evidence="9">
    <location>
        <begin position="20"/>
        <end position="31"/>
    </location>
</feature>
<reference evidence="12" key="1">
    <citation type="submission" date="2021-02" db="EMBL/GenBank/DDBJ databases">
        <authorList>
            <person name="Nowell W R."/>
        </authorList>
    </citation>
    <scope>NUCLEOTIDE SEQUENCE</scope>
</reference>
<evidence type="ECO:0000256" key="2">
    <source>
        <dbReference type="ARBA" id="ARBA00012494"/>
    </source>
</evidence>
<dbReference type="InterPro" id="IPR007855">
    <property type="entry name" value="RDRP"/>
</dbReference>
<dbReference type="PANTHER" id="PTHR23079:SF55">
    <property type="entry name" value="RNA-DIRECTED RNA POLYMERASE"/>
    <property type="match status" value="1"/>
</dbReference>
<dbReference type="GO" id="GO:0031380">
    <property type="term" value="C:nuclear RNA-directed RNA polymerase complex"/>
    <property type="evidence" value="ECO:0007669"/>
    <property type="project" value="TreeGrafter"/>
</dbReference>
<name>A0A814F093_9BILA</name>
<dbReference type="EMBL" id="CAJOBC010002750">
    <property type="protein sequence ID" value="CAF3749220.1"/>
    <property type="molecule type" value="Genomic_DNA"/>
</dbReference>
<dbReference type="EMBL" id="CAJNOQ010002750">
    <property type="protein sequence ID" value="CAF0976358.1"/>
    <property type="molecule type" value="Genomic_DNA"/>
</dbReference>
<evidence type="ECO:0000256" key="5">
    <source>
        <dbReference type="ARBA" id="ARBA00022695"/>
    </source>
</evidence>
<evidence type="ECO:0000313" key="13">
    <source>
        <dbReference type="EMBL" id="CAF3749220.1"/>
    </source>
</evidence>
<keyword evidence="7" id="KW-0943">RNA-mediated gene silencing</keyword>
<dbReference type="Pfam" id="PF05183">
    <property type="entry name" value="RdRP"/>
    <property type="match status" value="1"/>
</dbReference>
<dbReference type="InterPro" id="IPR058752">
    <property type="entry name" value="RDRP_C_head"/>
</dbReference>
<evidence type="ECO:0000256" key="1">
    <source>
        <dbReference type="ARBA" id="ARBA00005762"/>
    </source>
</evidence>
<evidence type="ECO:0000256" key="4">
    <source>
        <dbReference type="ARBA" id="ARBA00022679"/>
    </source>
</evidence>
<evidence type="ECO:0000313" key="14">
    <source>
        <dbReference type="Proteomes" id="UP000663829"/>
    </source>
</evidence>
<keyword evidence="3" id="KW-0696">RNA-directed RNA polymerase</keyword>
<keyword evidence="5" id="KW-0548">Nucleotidyltransferase</keyword>
<dbReference type="OrthoDB" id="6513042at2759"/>
<comment type="similarity">
    <text evidence="1">Belongs to the RdRP family.</text>
</comment>
<evidence type="ECO:0000256" key="3">
    <source>
        <dbReference type="ARBA" id="ARBA00022484"/>
    </source>
</evidence>
<dbReference type="InterPro" id="IPR057596">
    <property type="entry name" value="RDRP_core"/>
</dbReference>
<feature type="compositionally biased region" description="Polar residues" evidence="9">
    <location>
        <begin position="128"/>
        <end position="142"/>
    </location>
</feature>
<feature type="region of interest" description="Disordered" evidence="9">
    <location>
        <begin position="128"/>
        <end position="151"/>
    </location>
</feature>
<evidence type="ECO:0000256" key="8">
    <source>
        <dbReference type="ARBA" id="ARBA00048744"/>
    </source>
</evidence>
<keyword evidence="14" id="KW-1185">Reference proteome</keyword>
<accession>A0A814F093</accession>